<dbReference type="PANTHER" id="PTHR12155:SF30">
    <property type="entry name" value="PROTEIN SLFN14"/>
    <property type="match status" value="1"/>
</dbReference>
<feature type="domain" description="Schlafen AlbA-2" evidence="2">
    <location>
        <begin position="202"/>
        <end position="327"/>
    </location>
</feature>
<feature type="non-terminal residue" evidence="3">
    <location>
        <position position="365"/>
    </location>
</feature>
<dbReference type="EMBL" id="CACRXK020022188">
    <property type="protein sequence ID" value="CAB4036580.1"/>
    <property type="molecule type" value="Genomic_DNA"/>
</dbReference>
<dbReference type="Proteomes" id="UP001152795">
    <property type="component" value="Unassembled WGS sequence"/>
</dbReference>
<accession>A0A6S7K467</accession>
<reference evidence="3" key="1">
    <citation type="submission" date="2020-04" db="EMBL/GenBank/DDBJ databases">
        <authorList>
            <person name="Alioto T."/>
            <person name="Alioto T."/>
            <person name="Gomez Garrido J."/>
        </authorList>
    </citation>
    <scope>NUCLEOTIDE SEQUENCE</scope>
    <source>
        <strain evidence="3">A484AB</strain>
    </source>
</reference>
<dbReference type="AlphaFoldDB" id="A0A6S7K467"/>
<gene>
    <name evidence="3" type="ORF">PACLA_8A063627</name>
</gene>
<dbReference type="InterPro" id="IPR029684">
    <property type="entry name" value="Schlafen"/>
</dbReference>
<protein>
    <submittedName>
        <fullName evidence="3">Schlafen family member 13-like</fullName>
    </submittedName>
</protein>
<organism evidence="3 4">
    <name type="scientific">Paramuricea clavata</name>
    <name type="common">Red gorgonian</name>
    <name type="synonym">Violescent sea-whip</name>
    <dbReference type="NCBI Taxonomy" id="317549"/>
    <lineage>
        <taxon>Eukaryota</taxon>
        <taxon>Metazoa</taxon>
        <taxon>Cnidaria</taxon>
        <taxon>Anthozoa</taxon>
        <taxon>Octocorallia</taxon>
        <taxon>Malacalcyonacea</taxon>
        <taxon>Plexauridae</taxon>
        <taxon>Paramuricea</taxon>
    </lineage>
</organism>
<evidence type="ECO:0000259" key="2">
    <source>
        <dbReference type="Pfam" id="PF04326"/>
    </source>
</evidence>
<dbReference type="OrthoDB" id="6140382at2759"/>
<feature type="region of interest" description="Disordered" evidence="1">
    <location>
        <begin position="169"/>
        <end position="188"/>
    </location>
</feature>
<keyword evidence="4" id="KW-1185">Reference proteome</keyword>
<evidence type="ECO:0000313" key="4">
    <source>
        <dbReference type="Proteomes" id="UP001152795"/>
    </source>
</evidence>
<dbReference type="PANTHER" id="PTHR12155">
    <property type="entry name" value="SCHLAFEN"/>
    <property type="match status" value="1"/>
</dbReference>
<dbReference type="InterPro" id="IPR038461">
    <property type="entry name" value="Schlafen_AlbA_2_dom_sf"/>
</dbReference>
<dbReference type="Gene3D" id="3.30.950.30">
    <property type="entry name" value="Schlafen, AAA domain"/>
    <property type="match status" value="1"/>
</dbReference>
<name>A0A6S7K467_PARCT</name>
<feature type="non-terminal residue" evidence="3">
    <location>
        <position position="1"/>
    </location>
</feature>
<comment type="caution">
    <text evidence="3">The sequence shown here is derived from an EMBL/GenBank/DDBJ whole genome shotgun (WGS) entry which is preliminary data.</text>
</comment>
<dbReference type="Pfam" id="PF04326">
    <property type="entry name" value="SLFN_AlbA_2"/>
    <property type="match status" value="1"/>
</dbReference>
<dbReference type="InterPro" id="IPR007421">
    <property type="entry name" value="Schlafen_AlbA_2_dom"/>
</dbReference>
<evidence type="ECO:0000256" key="1">
    <source>
        <dbReference type="SAM" id="MobiDB-lite"/>
    </source>
</evidence>
<proteinExistence type="predicted"/>
<evidence type="ECO:0000313" key="3">
    <source>
        <dbReference type="EMBL" id="CAB4036580.1"/>
    </source>
</evidence>
<sequence length="365" mass="42218">QSSPKRSKQNEREHGLSFAEISFDIDIIYHESREKKRETVQNFIKHIFALLNSAGGVIRINESGNNEKTIIKERDIWMQGLEETLIDKLTQIVYKQCIHYNSASKFPYFYLFVTKSKRVCTQSSGLKIPFERRVNDALTYMDILNILNRKSVSVSHRESSSLEMSDENMAFDSGYTEGTPTSNSPDEELDKFHFEKKVSSDESDTVQFKLIKNGRGSMKDLLKGIDSHLPNYVSAFSNYYGGKVYFGVHDDGTIKGQLVEGEDEKREVKEMVEKVMKRNNENREMVRIWGTPDFIPKYDEQWSVEFVEVIGKPEGEERCVIVVTIFPFDGGMFLEHPLSWRVDESSEEIVKIDFVEWRNLHVSPS</sequence>